<dbReference type="OrthoDB" id="9807580at2"/>
<dbReference type="Gene3D" id="1.10.600.10">
    <property type="entry name" value="Farnesyl Diphosphate Synthase"/>
    <property type="match status" value="1"/>
</dbReference>
<evidence type="ECO:0000256" key="3">
    <source>
        <dbReference type="ARBA" id="ARBA00022679"/>
    </source>
</evidence>
<dbReference type="STRING" id="401562.NS365_09075"/>
<protein>
    <submittedName>
        <fullName evidence="6">Phytoene synthase</fullName>
    </submittedName>
</protein>
<evidence type="ECO:0000256" key="1">
    <source>
        <dbReference type="ARBA" id="ARBA00004684"/>
    </source>
</evidence>
<dbReference type="AlphaFoldDB" id="A0A175RBR3"/>
<dbReference type="SUPFAM" id="SSF48576">
    <property type="entry name" value="Terpenoid synthases"/>
    <property type="match status" value="1"/>
</dbReference>
<evidence type="ECO:0000313" key="7">
    <source>
        <dbReference type="Proteomes" id="UP000078272"/>
    </source>
</evidence>
<dbReference type="FunFam" id="1.10.600.10:FF:000020">
    <property type="entry name" value="Phytoene synthase"/>
    <property type="match status" value="1"/>
</dbReference>
<comment type="caution">
    <text evidence="6">The sequence shown here is derived from an EMBL/GenBank/DDBJ whole genome shotgun (WGS) entry which is preliminary data.</text>
</comment>
<comment type="similarity">
    <text evidence="2">Belongs to the phytoene/squalene synthase family.</text>
</comment>
<comment type="pathway">
    <text evidence="1">Carotenoid biosynthesis; phytoene biosynthesis.</text>
</comment>
<evidence type="ECO:0000313" key="6">
    <source>
        <dbReference type="EMBL" id="KTQ96134.1"/>
    </source>
</evidence>
<name>A0A175RBR3_9HYPH</name>
<sequence length="320" mass="34707">MSTKEAGELDRFAEASIAQGSKSFAAAARLFDAETRRDVMRLYSWCRHCDDVVDGQEGGQGHVASPEPPEARIAGLRHDTARALAGETEGLPLSFRALGAVARRHAMTASLFEEHLNGFALDVEGRRYETLHDLLTYCWHVAGVVGVMMARVMGARDEAVLDRAADLGLAFQLTNIARDVVADVEEGRVYLPLSWLREEGLSPDDLLDPAKAEAVARLRARLVSAAEPYYASARIGIDHLPRRSAWAIATAALVYRRIGLKLVARGPAAHGIRISTSGPEKLAAIVSGARIAFAPRRPGGPARDRALWQRPTMSLHSASM</sequence>
<dbReference type="GO" id="GO:0016117">
    <property type="term" value="P:carotenoid biosynthetic process"/>
    <property type="evidence" value="ECO:0007669"/>
    <property type="project" value="UniProtKB-KW"/>
</dbReference>
<dbReference type="GO" id="GO:0051996">
    <property type="term" value="F:squalene synthase [NAD(P)H] activity"/>
    <property type="evidence" value="ECO:0007669"/>
    <property type="project" value="InterPro"/>
</dbReference>
<gene>
    <name evidence="6" type="ORF">NS226_08825</name>
</gene>
<proteinExistence type="inferred from homology"/>
<keyword evidence="4" id="KW-0125">Carotenoid biosynthesis</keyword>
<dbReference type="Proteomes" id="UP000078272">
    <property type="component" value="Unassembled WGS sequence"/>
</dbReference>
<reference evidence="6 7" key="1">
    <citation type="journal article" date="2016" name="Front. Microbiol.">
        <title>Genomic Resource of Rice Seed Associated Bacteria.</title>
        <authorList>
            <person name="Midha S."/>
            <person name="Bansal K."/>
            <person name="Sharma S."/>
            <person name="Kumar N."/>
            <person name="Patil P.P."/>
            <person name="Chaudhry V."/>
            <person name="Patil P.B."/>
        </authorList>
    </citation>
    <scope>NUCLEOTIDE SEQUENCE [LARGE SCALE GENOMIC DNA]</scope>
    <source>
        <strain evidence="6 7">NS226</strain>
    </source>
</reference>
<dbReference type="InterPro" id="IPR044843">
    <property type="entry name" value="Trans_IPPS_bact-type"/>
</dbReference>
<dbReference type="Pfam" id="PF00494">
    <property type="entry name" value="SQS_PSY"/>
    <property type="match status" value="1"/>
</dbReference>
<dbReference type="InterPro" id="IPR033904">
    <property type="entry name" value="Trans_IPPS_HH"/>
</dbReference>
<dbReference type="CDD" id="cd00683">
    <property type="entry name" value="Trans_IPPS_HH"/>
    <property type="match status" value="1"/>
</dbReference>
<dbReference type="PROSITE" id="PS01045">
    <property type="entry name" value="SQUALEN_PHYTOEN_SYN_2"/>
    <property type="match status" value="1"/>
</dbReference>
<dbReference type="PROSITE" id="PS01044">
    <property type="entry name" value="SQUALEN_PHYTOEN_SYN_1"/>
    <property type="match status" value="1"/>
</dbReference>
<dbReference type="SFLD" id="SFLDG01018">
    <property type="entry name" value="Squalene/Phytoene_Synthase_Lik"/>
    <property type="match status" value="1"/>
</dbReference>
<comment type="cofactor">
    <cofactor evidence="5">
        <name>ATP</name>
        <dbReference type="ChEBI" id="CHEBI:30616"/>
    </cofactor>
</comment>
<dbReference type="PANTHER" id="PTHR31480">
    <property type="entry name" value="BIFUNCTIONAL LYCOPENE CYCLASE/PHYTOENE SYNTHASE"/>
    <property type="match status" value="1"/>
</dbReference>
<dbReference type="EMBL" id="LDPZ01000017">
    <property type="protein sequence ID" value="KTQ96134.1"/>
    <property type="molecule type" value="Genomic_DNA"/>
</dbReference>
<dbReference type="SFLD" id="SFLDG01212">
    <property type="entry name" value="Phytoene_synthase_like"/>
    <property type="match status" value="1"/>
</dbReference>
<dbReference type="SFLD" id="SFLDS00005">
    <property type="entry name" value="Isoprenoid_Synthase_Type_I"/>
    <property type="match status" value="1"/>
</dbReference>
<evidence type="ECO:0000256" key="4">
    <source>
        <dbReference type="ARBA" id="ARBA00022746"/>
    </source>
</evidence>
<dbReference type="InterPro" id="IPR019845">
    <property type="entry name" value="Squalene/phytoene_synthase_CS"/>
</dbReference>
<dbReference type="PATRIC" id="fig|401562.3.peg.1141"/>
<keyword evidence="3" id="KW-0808">Transferase</keyword>
<organism evidence="6 7">
    <name type="scientific">Aureimonas ureilytica</name>
    <dbReference type="NCBI Taxonomy" id="401562"/>
    <lineage>
        <taxon>Bacteria</taxon>
        <taxon>Pseudomonadati</taxon>
        <taxon>Pseudomonadota</taxon>
        <taxon>Alphaproteobacteria</taxon>
        <taxon>Hyphomicrobiales</taxon>
        <taxon>Aurantimonadaceae</taxon>
        <taxon>Aureimonas</taxon>
    </lineage>
</organism>
<dbReference type="InterPro" id="IPR002060">
    <property type="entry name" value="Squ/phyt_synthse"/>
</dbReference>
<dbReference type="RefSeq" id="WP_058634672.1">
    <property type="nucleotide sequence ID" value="NZ_LDPZ01000017.1"/>
</dbReference>
<dbReference type="InterPro" id="IPR008949">
    <property type="entry name" value="Isoprenoid_synthase_dom_sf"/>
</dbReference>
<dbReference type="GO" id="GO:0004311">
    <property type="term" value="F:geranylgeranyl diphosphate synthase activity"/>
    <property type="evidence" value="ECO:0007669"/>
    <property type="project" value="InterPro"/>
</dbReference>
<evidence type="ECO:0000256" key="2">
    <source>
        <dbReference type="ARBA" id="ARBA00006251"/>
    </source>
</evidence>
<evidence type="ECO:0000256" key="5">
    <source>
        <dbReference type="ARBA" id="ARBA00053028"/>
    </source>
</evidence>
<accession>A0A175RBR3</accession>